<evidence type="ECO:0000256" key="7">
    <source>
        <dbReference type="ARBA" id="ARBA00022741"/>
    </source>
</evidence>
<dbReference type="AlphaFoldDB" id="A0A0B7H5L2"/>
<dbReference type="InterPro" id="IPR003442">
    <property type="entry name" value="T6A_TsaE"/>
</dbReference>
<dbReference type="EMBL" id="CDOD01000015">
    <property type="protein sequence ID" value="CEN34660.1"/>
    <property type="molecule type" value="Genomic_DNA"/>
</dbReference>
<dbReference type="SUPFAM" id="SSF52540">
    <property type="entry name" value="P-loop containing nucleoside triphosphate hydrolases"/>
    <property type="match status" value="1"/>
</dbReference>
<evidence type="ECO:0000256" key="1">
    <source>
        <dbReference type="ARBA" id="ARBA00004496"/>
    </source>
</evidence>
<dbReference type="Gene3D" id="3.40.50.300">
    <property type="entry name" value="P-loop containing nucleotide triphosphate hydrolases"/>
    <property type="match status" value="1"/>
</dbReference>
<keyword evidence="8" id="KW-0067">ATP-binding</keyword>
<organism evidence="11 12">
    <name type="scientific">Capnocytophaga cynodegmi</name>
    <dbReference type="NCBI Taxonomy" id="28189"/>
    <lineage>
        <taxon>Bacteria</taxon>
        <taxon>Pseudomonadati</taxon>
        <taxon>Bacteroidota</taxon>
        <taxon>Flavobacteriia</taxon>
        <taxon>Flavobacteriales</taxon>
        <taxon>Flavobacteriaceae</taxon>
        <taxon>Capnocytophaga</taxon>
    </lineage>
</organism>
<gene>
    <name evidence="11" type="ORF">CCYN2B_220028</name>
</gene>
<keyword evidence="11" id="KW-0378">Hydrolase</keyword>
<evidence type="ECO:0000256" key="4">
    <source>
        <dbReference type="ARBA" id="ARBA00022490"/>
    </source>
</evidence>
<dbReference type="GO" id="GO:0002949">
    <property type="term" value="P:tRNA threonylcarbamoyladenosine modification"/>
    <property type="evidence" value="ECO:0007669"/>
    <property type="project" value="InterPro"/>
</dbReference>
<proteinExistence type="inferred from homology"/>
<dbReference type="eggNOG" id="COG0802">
    <property type="taxonomic scope" value="Bacteria"/>
</dbReference>
<dbReference type="GO" id="GO:0016787">
    <property type="term" value="F:hydrolase activity"/>
    <property type="evidence" value="ECO:0007669"/>
    <property type="project" value="UniProtKB-KW"/>
</dbReference>
<keyword evidence="12" id="KW-1185">Reference proteome</keyword>
<keyword evidence="4" id="KW-0963">Cytoplasm</keyword>
<evidence type="ECO:0000256" key="9">
    <source>
        <dbReference type="ARBA" id="ARBA00022842"/>
    </source>
</evidence>
<reference evidence="12" key="1">
    <citation type="submission" date="2015-01" db="EMBL/GenBank/DDBJ databases">
        <authorList>
            <person name="MANFREDI Pablo"/>
        </authorList>
    </citation>
    <scope>NUCLEOTIDE SEQUENCE [LARGE SCALE GENOMIC DNA]</scope>
    <source>
        <strain evidence="12">Ccyn2B</strain>
    </source>
</reference>
<evidence type="ECO:0000256" key="6">
    <source>
        <dbReference type="ARBA" id="ARBA00022723"/>
    </source>
</evidence>
<dbReference type="GO" id="GO:0005737">
    <property type="term" value="C:cytoplasm"/>
    <property type="evidence" value="ECO:0007669"/>
    <property type="project" value="UniProtKB-SubCell"/>
</dbReference>
<keyword evidence="7" id="KW-0547">Nucleotide-binding</keyword>
<evidence type="ECO:0000256" key="10">
    <source>
        <dbReference type="ARBA" id="ARBA00032441"/>
    </source>
</evidence>
<evidence type="ECO:0000313" key="12">
    <source>
        <dbReference type="Proteomes" id="UP000038055"/>
    </source>
</evidence>
<evidence type="ECO:0000256" key="2">
    <source>
        <dbReference type="ARBA" id="ARBA00007599"/>
    </source>
</evidence>
<dbReference type="PANTHER" id="PTHR33540:SF2">
    <property type="entry name" value="TRNA THREONYLCARBAMOYLADENOSINE BIOSYNTHESIS PROTEIN TSAE"/>
    <property type="match status" value="1"/>
</dbReference>
<accession>A0A0B7H5L2</accession>
<keyword evidence="5" id="KW-0819">tRNA processing</keyword>
<protein>
    <recommendedName>
        <fullName evidence="3">tRNA threonylcarbamoyladenosine biosynthesis protein TsaE</fullName>
    </recommendedName>
    <alternativeName>
        <fullName evidence="10">t(6)A37 threonylcarbamoyladenosine biosynthesis protein TsaE</fullName>
    </alternativeName>
</protein>
<evidence type="ECO:0000313" key="11">
    <source>
        <dbReference type="EMBL" id="CEN34660.1"/>
    </source>
</evidence>
<dbReference type="NCBIfam" id="TIGR00150">
    <property type="entry name" value="T6A_YjeE"/>
    <property type="match status" value="1"/>
</dbReference>
<evidence type="ECO:0000256" key="3">
    <source>
        <dbReference type="ARBA" id="ARBA00019010"/>
    </source>
</evidence>
<dbReference type="RefSeq" id="WP_041991587.1">
    <property type="nucleotide sequence ID" value="NZ_CDOD01000015.1"/>
</dbReference>
<keyword evidence="9" id="KW-0460">Magnesium</keyword>
<evidence type="ECO:0000256" key="5">
    <source>
        <dbReference type="ARBA" id="ARBA00022694"/>
    </source>
</evidence>
<comment type="subcellular location">
    <subcellularLocation>
        <location evidence="1">Cytoplasm</location>
    </subcellularLocation>
</comment>
<keyword evidence="6" id="KW-0479">Metal-binding</keyword>
<dbReference type="InterPro" id="IPR027417">
    <property type="entry name" value="P-loop_NTPase"/>
</dbReference>
<dbReference type="PANTHER" id="PTHR33540">
    <property type="entry name" value="TRNA THREONYLCARBAMOYLADENOSINE BIOSYNTHESIS PROTEIN TSAE"/>
    <property type="match status" value="1"/>
</dbReference>
<dbReference type="Pfam" id="PF02367">
    <property type="entry name" value="TsaE"/>
    <property type="match status" value="1"/>
</dbReference>
<sequence>MEITYSLSEIDAVAQQILPLLSSKVVVFEGSMGMGKTTLIKSLVKALAIDDVTGSPTFGLVNHYESDDNIVYHFDFYRIEHEEEAFDIGFEEYLYSGEWCFIEWAERVSSYLPERYTTIEIQWIDNDKRKLKIINPSD</sequence>
<dbReference type="STRING" id="28189.CCYN74_40057"/>
<evidence type="ECO:0000256" key="8">
    <source>
        <dbReference type="ARBA" id="ARBA00022840"/>
    </source>
</evidence>
<dbReference type="GO" id="GO:0046872">
    <property type="term" value="F:metal ion binding"/>
    <property type="evidence" value="ECO:0007669"/>
    <property type="project" value="UniProtKB-KW"/>
</dbReference>
<name>A0A0B7H5L2_9FLAO</name>
<comment type="similarity">
    <text evidence="2">Belongs to the TsaE family.</text>
</comment>
<dbReference type="GO" id="GO:0005524">
    <property type="term" value="F:ATP binding"/>
    <property type="evidence" value="ECO:0007669"/>
    <property type="project" value="UniProtKB-KW"/>
</dbReference>
<dbReference type="Proteomes" id="UP000038055">
    <property type="component" value="Unassembled WGS sequence"/>
</dbReference>